<reference evidence="3 4" key="1">
    <citation type="journal article" date="2019" name="Commun. Biol.">
        <title>The bagworm genome reveals a unique fibroin gene that provides high tensile strength.</title>
        <authorList>
            <person name="Kono N."/>
            <person name="Nakamura H."/>
            <person name="Ohtoshi R."/>
            <person name="Tomita M."/>
            <person name="Numata K."/>
            <person name="Arakawa K."/>
        </authorList>
    </citation>
    <scope>NUCLEOTIDE SEQUENCE [LARGE SCALE GENOMIC DNA]</scope>
</reference>
<evidence type="ECO:0000313" key="3">
    <source>
        <dbReference type="EMBL" id="GBP66276.1"/>
    </source>
</evidence>
<feature type="domain" description="Retroviral polymerase SH3-like" evidence="2">
    <location>
        <begin position="1"/>
        <end position="37"/>
    </location>
</feature>
<dbReference type="InterPro" id="IPR057670">
    <property type="entry name" value="SH3_retrovirus"/>
</dbReference>
<comment type="caution">
    <text evidence="3">The sequence shown here is derived from an EMBL/GenBank/DDBJ whole genome shotgun (WGS) entry which is preliminary data.</text>
</comment>
<protein>
    <recommendedName>
        <fullName evidence="2">Retroviral polymerase SH3-like domain-containing protein</fullName>
    </recommendedName>
</protein>
<feature type="region of interest" description="Disordered" evidence="1">
    <location>
        <begin position="44"/>
        <end position="86"/>
    </location>
</feature>
<dbReference type="Pfam" id="PF25597">
    <property type="entry name" value="SH3_retrovirus"/>
    <property type="match status" value="1"/>
</dbReference>
<accession>A0A4C1XQR6</accession>
<sequence>MILVGYCDDTKGYRLLDKETYKLTKRRDVTFFERRENLDLTDINNDVSASSTNSQIKQVESQLRGTQSTSTTHTGNILAPTVQTEEPLSETVEKGALITKCQTVATSNGRGVQLADEKQHLEFKESTFG</sequence>
<evidence type="ECO:0000259" key="2">
    <source>
        <dbReference type="Pfam" id="PF25597"/>
    </source>
</evidence>
<evidence type="ECO:0000313" key="4">
    <source>
        <dbReference type="Proteomes" id="UP000299102"/>
    </source>
</evidence>
<name>A0A4C1XQR6_EUMVA</name>
<dbReference type="AlphaFoldDB" id="A0A4C1XQR6"/>
<keyword evidence="4" id="KW-1185">Reference proteome</keyword>
<dbReference type="OrthoDB" id="413361at2759"/>
<proteinExistence type="predicted"/>
<dbReference type="EMBL" id="BGZK01000953">
    <property type="protein sequence ID" value="GBP66276.1"/>
    <property type="molecule type" value="Genomic_DNA"/>
</dbReference>
<organism evidence="3 4">
    <name type="scientific">Eumeta variegata</name>
    <name type="common">Bagworm moth</name>
    <name type="synonym">Eumeta japonica</name>
    <dbReference type="NCBI Taxonomy" id="151549"/>
    <lineage>
        <taxon>Eukaryota</taxon>
        <taxon>Metazoa</taxon>
        <taxon>Ecdysozoa</taxon>
        <taxon>Arthropoda</taxon>
        <taxon>Hexapoda</taxon>
        <taxon>Insecta</taxon>
        <taxon>Pterygota</taxon>
        <taxon>Neoptera</taxon>
        <taxon>Endopterygota</taxon>
        <taxon>Lepidoptera</taxon>
        <taxon>Glossata</taxon>
        <taxon>Ditrysia</taxon>
        <taxon>Tineoidea</taxon>
        <taxon>Psychidae</taxon>
        <taxon>Oiketicinae</taxon>
        <taxon>Eumeta</taxon>
    </lineage>
</organism>
<dbReference type="Proteomes" id="UP000299102">
    <property type="component" value="Unassembled WGS sequence"/>
</dbReference>
<evidence type="ECO:0000256" key="1">
    <source>
        <dbReference type="SAM" id="MobiDB-lite"/>
    </source>
</evidence>
<gene>
    <name evidence="3" type="ORF">EVAR_41071_1</name>
</gene>